<evidence type="ECO:0000256" key="1">
    <source>
        <dbReference type="SAM" id="SignalP"/>
    </source>
</evidence>
<dbReference type="Proteomes" id="UP000199029">
    <property type="component" value="Unassembled WGS sequence"/>
</dbReference>
<dbReference type="RefSeq" id="WP_143079992.1">
    <property type="nucleotide sequence ID" value="NZ_FOXS01000001.1"/>
</dbReference>
<evidence type="ECO:0008006" key="4">
    <source>
        <dbReference type="Google" id="ProtNLM"/>
    </source>
</evidence>
<organism evidence="2 3">
    <name type="scientific">Hymenobacter arizonensis</name>
    <name type="common">Siccationidurans arizonensis</name>
    <dbReference type="NCBI Taxonomy" id="1227077"/>
    <lineage>
        <taxon>Bacteria</taxon>
        <taxon>Pseudomonadati</taxon>
        <taxon>Bacteroidota</taxon>
        <taxon>Cytophagia</taxon>
        <taxon>Cytophagales</taxon>
        <taxon>Hymenobacteraceae</taxon>
        <taxon>Hymenobacter</taxon>
    </lineage>
</organism>
<accession>A0A1I5SK11</accession>
<feature type="signal peptide" evidence="1">
    <location>
        <begin position="1"/>
        <end position="21"/>
    </location>
</feature>
<keyword evidence="3" id="KW-1185">Reference proteome</keyword>
<dbReference type="STRING" id="1227077.SAMN04515668_0087"/>
<dbReference type="OrthoDB" id="1369748at2"/>
<evidence type="ECO:0000313" key="2">
    <source>
        <dbReference type="EMBL" id="SFP71058.1"/>
    </source>
</evidence>
<feature type="chain" id="PRO_5011453659" description="DUF3108 domain-containing protein" evidence="1">
    <location>
        <begin position="22"/>
        <end position="229"/>
    </location>
</feature>
<protein>
    <recommendedName>
        <fullName evidence="4">DUF3108 domain-containing protein</fullName>
    </recommendedName>
</protein>
<name>A0A1I5SK11_HYMAR</name>
<evidence type="ECO:0000313" key="3">
    <source>
        <dbReference type="Proteomes" id="UP000199029"/>
    </source>
</evidence>
<proteinExistence type="predicted"/>
<keyword evidence="1" id="KW-0732">Signal</keyword>
<reference evidence="3" key="1">
    <citation type="submission" date="2016-10" db="EMBL/GenBank/DDBJ databases">
        <authorList>
            <person name="Varghese N."/>
            <person name="Submissions S."/>
        </authorList>
    </citation>
    <scope>NUCLEOTIDE SEQUENCE [LARGE SCALE GENOMIC DNA]</scope>
    <source>
        <strain evidence="3">OR362-8,ATCC BAA-1266,JCM 13504</strain>
    </source>
</reference>
<dbReference type="AlphaFoldDB" id="A0A1I5SK11"/>
<gene>
    <name evidence="2" type="ORF">SAMN04515668_0087</name>
</gene>
<sequence length="229" mass="25667">MPPLLRLVLLSLALMPGLGWAQTQAPADSVGRRAVPRLERTRVVVVYDSRYSIINYKLTTINGLKLGVELKNRMRMGGAIYFLSTGVPTRQPRPDNADEDAPAELRFRYLAGYGEYVLLENRRWELSTQLQLGLGSAQVAYTTEEGAFTRTPREFLGVVEPSFTGHVRVFRWAGVGAGAGWRQPIFVPLSVQKELNGPVFYVRAKLFLGDLLQVVRGKERLFSQDGLRD</sequence>
<dbReference type="EMBL" id="FOXS01000001">
    <property type="protein sequence ID" value="SFP71058.1"/>
    <property type="molecule type" value="Genomic_DNA"/>
</dbReference>